<reference evidence="2 3" key="1">
    <citation type="submission" date="2022-05" db="EMBL/GenBank/DDBJ databases">
        <title>A multi-omics perspective on studying reproductive biology in Daphnia sinensis.</title>
        <authorList>
            <person name="Jia J."/>
        </authorList>
    </citation>
    <scope>NUCLEOTIDE SEQUENCE [LARGE SCALE GENOMIC DNA]</scope>
    <source>
        <strain evidence="2 3">WSL</strain>
    </source>
</reference>
<sequence length="271" mass="28921">MPSNTSFPSPRPLPGLKKTFPDIAARVNSFGNRKSASKLPVYNVSAAPEKTGYISPKIDSAVNNQKCSPSANVSRTQKLRPHHDSSAVSACLRTAAAAKTQKVEVKSTPPVQKPNATSLKSKKMDGPDGAFAMKSLPGKKKTLEDFVRIPFKATPVPLSTYNLPKDCSTVKQATQQPAKKVPVKISPPEDLKPVPFRARPVPASTYSPSIQPTACKIRKTKINQADESVVIVDKPAVDSDVNISEPIPEPASCEPAMEGGSNETETEPAAV</sequence>
<feature type="region of interest" description="Disordered" evidence="1">
    <location>
        <begin position="100"/>
        <end position="136"/>
    </location>
</feature>
<proteinExistence type="predicted"/>
<accession>A0AAD5L371</accession>
<name>A0AAD5L371_9CRUS</name>
<feature type="region of interest" description="Disordered" evidence="1">
    <location>
        <begin position="240"/>
        <end position="271"/>
    </location>
</feature>
<evidence type="ECO:0000313" key="2">
    <source>
        <dbReference type="EMBL" id="KAI9564429.1"/>
    </source>
</evidence>
<feature type="region of interest" description="Disordered" evidence="1">
    <location>
        <begin position="169"/>
        <end position="209"/>
    </location>
</feature>
<dbReference type="EMBL" id="WJBH02000001">
    <property type="protein sequence ID" value="KAI9564429.1"/>
    <property type="molecule type" value="Genomic_DNA"/>
</dbReference>
<feature type="compositionally biased region" description="Polar residues" evidence="1">
    <location>
        <begin position="65"/>
        <end position="76"/>
    </location>
</feature>
<gene>
    <name evidence="2" type="ORF">GHT06_008168</name>
</gene>
<comment type="caution">
    <text evidence="2">The sequence shown here is derived from an EMBL/GenBank/DDBJ whole genome shotgun (WGS) entry which is preliminary data.</text>
</comment>
<evidence type="ECO:0000256" key="1">
    <source>
        <dbReference type="SAM" id="MobiDB-lite"/>
    </source>
</evidence>
<keyword evidence="3" id="KW-1185">Reference proteome</keyword>
<protein>
    <submittedName>
        <fullName evidence="2">Uncharacterized protein</fullName>
    </submittedName>
</protein>
<evidence type="ECO:0000313" key="3">
    <source>
        <dbReference type="Proteomes" id="UP000820818"/>
    </source>
</evidence>
<organism evidence="2 3">
    <name type="scientific">Daphnia sinensis</name>
    <dbReference type="NCBI Taxonomy" id="1820382"/>
    <lineage>
        <taxon>Eukaryota</taxon>
        <taxon>Metazoa</taxon>
        <taxon>Ecdysozoa</taxon>
        <taxon>Arthropoda</taxon>
        <taxon>Crustacea</taxon>
        <taxon>Branchiopoda</taxon>
        <taxon>Diplostraca</taxon>
        <taxon>Cladocera</taxon>
        <taxon>Anomopoda</taxon>
        <taxon>Daphniidae</taxon>
        <taxon>Daphnia</taxon>
        <taxon>Daphnia similis group</taxon>
    </lineage>
</organism>
<dbReference type="AlphaFoldDB" id="A0AAD5L371"/>
<feature type="region of interest" description="Disordered" evidence="1">
    <location>
        <begin position="65"/>
        <end position="87"/>
    </location>
</feature>
<dbReference type="Proteomes" id="UP000820818">
    <property type="component" value="Linkage Group LG1"/>
</dbReference>